<evidence type="ECO:0000313" key="5">
    <source>
        <dbReference type="EMBL" id="RJG47908.1"/>
    </source>
</evidence>
<feature type="domain" description="Polysaccharide export protein N-terminal" evidence="3">
    <location>
        <begin position="26"/>
        <end position="100"/>
    </location>
</feature>
<evidence type="ECO:0000256" key="2">
    <source>
        <dbReference type="SAM" id="SignalP"/>
    </source>
</evidence>
<feature type="domain" description="Soluble ligand binding" evidence="4">
    <location>
        <begin position="105"/>
        <end position="148"/>
    </location>
</feature>
<dbReference type="Pfam" id="PF02563">
    <property type="entry name" value="Poly_export"/>
    <property type="match status" value="1"/>
</dbReference>
<name>A0A418YF63_9GAMM</name>
<dbReference type="PANTHER" id="PTHR33619:SF3">
    <property type="entry name" value="POLYSACCHARIDE EXPORT PROTEIN GFCE-RELATED"/>
    <property type="match status" value="1"/>
</dbReference>
<comment type="caution">
    <text evidence="5">The sequence shown here is derived from an EMBL/GenBank/DDBJ whole genome shotgun (WGS) entry which is preliminary data.</text>
</comment>
<feature type="chain" id="PRO_5019406077" evidence="2">
    <location>
        <begin position="23"/>
        <end position="178"/>
    </location>
</feature>
<gene>
    <name evidence="5" type="ORF">D1Z90_09345</name>
</gene>
<evidence type="ECO:0000256" key="1">
    <source>
        <dbReference type="ARBA" id="ARBA00022729"/>
    </source>
</evidence>
<reference evidence="5 6" key="2">
    <citation type="submission" date="2019-01" db="EMBL/GenBank/DDBJ databases">
        <title>Motilimonas pumilus sp. nov., isolated from the gut of sea cucumber (Apostichopus japonicus).</title>
        <authorList>
            <person name="Wang F.-Q."/>
            <person name="Ren L.-H."/>
            <person name="Lin Y.-W."/>
            <person name="Sun G.-H."/>
            <person name="Du Z.-J."/>
            <person name="Zhao J.-X."/>
            <person name="Liu X.-J."/>
            <person name="Liu L.-J."/>
        </authorList>
    </citation>
    <scope>NUCLEOTIDE SEQUENCE [LARGE SCALE GENOMIC DNA]</scope>
    <source>
        <strain evidence="5 6">PLHSC7-2</strain>
    </source>
</reference>
<dbReference type="Proteomes" id="UP000283255">
    <property type="component" value="Unassembled WGS sequence"/>
</dbReference>
<reference evidence="5 6" key="1">
    <citation type="submission" date="2018-09" db="EMBL/GenBank/DDBJ databases">
        <authorList>
            <person name="Wang F."/>
        </authorList>
    </citation>
    <scope>NUCLEOTIDE SEQUENCE [LARGE SCALE GENOMIC DNA]</scope>
    <source>
        <strain evidence="5 6">PLHSC7-2</strain>
    </source>
</reference>
<organism evidence="5 6">
    <name type="scientific">Motilimonas pumila</name>
    <dbReference type="NCBI Taxonomy" id="2303987"/>
    <lineage>
        <taxon>Bacteria</taxon>
        <taxon>Pseudomonadati</taxon>
        <taxon>Pseudomonadota</taxon>
        <taxon>Gammaproteobacteria</taxon>
        <taxon>Alteromonadales</taxon>
        <taxon>Alteromonadales genera incertae sedis</taxon>
        <taxon>Motilimonas</taxon>
    </lineage>
</organism>
<keyword evidence="1 2" id="KW-0732">Signal</keyword>
<proteinExistence type="predicted"/>
<dbReference type="Gene3D" id="3.30.1950.10">
    <property type="entry name" value="wza like domain"/>
    <property type="match status" value="1"/>
</dbReference>
<dbReference type="GO" id="GO:0015159">
    <property type="term" value="F:polysaccharide transmembrane transporter activity"/>
    <property type="evidence" value="ECO:0007669"/>
    <property type="project" value="InterPro"/>
</dbReference>
<protein>
    <submittedName>
        <fullName evidence="5">Polysaccharide export protein</fullName>
    </submittedName>
</protein>
<sequence length="178" mass="19548">MKKTYTFILGFLSCFIAAFGWANDFEANYKLGAGDTISIQVYGEPELSTEILLNDSGRINYPFLGRLQVKGLTVEKVKDTIENGLKGDYLISPNVHVSITSYRSFFINGEVKQPGGYEFQPGLTVNKAIALAGGFTERASKSDIILSSSDNPNRKGLSVELSKKIMPGDILTVEQSFF</sequence>
<dbReference type="Pfam" id="PF10531">
    <property type="entry name" value="SLBB"/>
    <property type="match status" value="1"/>
</dbReference>
<evidence type="ECO:0000259" key="4">
    <source>
        <dbReference type="Pfam" id="PF10531"/>
    </source>
</evidence>
<dbReference type="InterPro" id="IPR003715">
    <property type="entry name" value="Poly_export_N"/>
</dbReference>
<dbReference type="InterPro" id="IPR019554">
    <property type="entry name" value="Soluble_ligand-bd"/>
</dbReference>
<accession>A0A418YF63</accession>
<dbReference type="AlphaFoldDB" id="A0A418YF63"/>
<feature type="signal peptide" evidence="2">
    <location>
        <begin position="1"/>
        <end position="22"/>
    </location>
</feature>
<dbReference type="PANTHER" id="PTHR33619">
    <property type="entry name" value="POLYSACCHARIDE EXPORT PROTEIN GFCE-RELATED"/>
    <property type="match status" value="1"/>
</dbReference>
<dbReference type="OrthoDB" id="9808948at2"/>
<dbReference type="RefSeq" id="WP_119910491.1">
    <property type="nucleotide sequence ID" value="NZ_QZCH01000010.1"/>
</dbReference>
<dbReference type="InterPro" id="IPR049712">
    <property type="entry name" value="Poly_export"/>
</dbReference>
<keyword evidence="6" id="KW-1185">Reference proteome</keyword>
<evidence type="ECO:0000313" key="6">
    <source>
        <dbReference type="Proteomes" id="UP000283255"/>
    </source>
</evidence>
<evidence type="ECO:0000259" key="3">
    <source>
        <dbReference type="Pfam" id="PF02563"/>
    </source>
</evidence>
<dbReference type="SUPFAM" id="SSF142984">
    <property type="entry name" value="Nqo1 middle domain-like"/>
    <property type="match status" value="1"/>
</dbReference>
<dbReference type="EMBL" id="QZCH01000010">
    <property type="protein sequence ID" value="RJG47908.1"/>
    <property type="molecule type" value="Genomic_DNA"/>
</dbReference>